<dbReference type="EMBL" id="VSSQ01031144">
    <property type="protein sequence ID" value="MPM81926.1"/>
    <property type="molecule type" value="Genomic_DNA"/>
</dbReference>
<feature type="transmembrane region" description="Helical" evidence="6">
    <location>
        <begin position="95"/>
        <end position="121"/>
    </location>
</feature>
<accession>A0A645CXR1</accession>
<organism evidence="8">
    <name type="scientific">bioreactor metagenome</name>
    <dbReference type="NCBI Taxonomy" id="1076179"/>
    <lineage>
        <taxon>unclassified sequences</taxon>
        <taxon>metagenomes</taxon>
        <taxon>ecological metagenomes</taxon>
    </lineage>
</organism>
<proteinExistence type="predicted"/>
<evidence type="ECO:0000256" key="6">
    <source>
        <dbReference type="SAM" id="Phobius"/>
    </source>
</evidence>
<name>A0A645CXR1_9ZZZZ</name>
<dbReference type="InterPro" id="IPR051311">
    <property type="entry name" value="DedA_domain"/>
</dbReference>
<comment type="subcellular location">
    <subcellularLocation>
        <location evidence="1">Cell membrane</location>
        <topology evidence="1">Multi-pass membrane protein</topology>
    </subcellularLocation>
</comment>
<dbReference type="PANTHER" id="PTHR42709">
    <property type="entry name" value="ALKALINE PHOSPHATASE LIKE PROTEIN"/>
    <property type="match status" value="1"/>
</dbReference>
<keyword evidence="3 6" id="KW-0812">Transmembrane</keyword>
<feature type="transmembrane region" description="Helical" evidence="6">
    <location>
        <begin position="63"/>
        <end position="83"/>
    </location>
</feature>
<comment type="caution">
    <text evidence="8">The sequence shown here is derived from an EMBL/GenBank/DDBJ whole genome shotgun (WGS) entry which is preliminary data.</text>
</comment>
<protein>
    <recommendedName>
        <fullName evidence="7">VTT domain-containing protein</fullName>
    </recommendedName>
</protein>
<dbReference type="GO" id="GO:0005886">
    <property type="term" value="C:plasma membrane"/>
    <property type="evidence" value="ECO:0007669"/>
    <property type="project" value="UniProtKB-SubCell"/>
</dbReference>
<keyword evidence="4 6" id="KW-1133">Transmembrane helix</keyword>
<evidence type="ECO:0000256" key="3">
    <source>
        <dbReference type="ARBA" id="ARBA00022692"/>
    </source>
</evidence>
<evidence type="ECO:0000256" key="4">
    <source>
        <dbReference type="ARBA" id="ARBA00022989"/>
    </source>
</evidence>
<feature type="transmembrane region" description="Helical" evidence="6">
    <location>
        <begin position="127"/>
        <end position="149"/>
    </location>
</feature>
<dbReference type="PANTHER" id="PTHR42709:SF6">
    <property type="entry name" value="UNDECAPRENYL PHOSPHATE TRANSPORTER A"/>
    <property type="match status" value="1"/>
</dbReference>
<reference evidence="8" key="1">
    <citation type="submission" date="2019-08" db="EMBL/GenBank/DDBJ databases">
        <authorList>
            <person name="Kucharzyk K."/>
            <person name="Murdoch R.W."/>
            <person name="Higgins S."/>
            <person name="Loffler F."/>
        </authorList>
    </citation>
    <scope>NUCLEOTIDE SEQUENCE</scope>
</reference>
<gene>
    <name evidence="8" type="ORF">SDC9_128984</name>
</gene>
<keyword evidence="2" id="KW-1003">Cell membrane</keyword>
<sequence>MNPLEWEMPKLLVYATLFCIVFSRAAATYAVGRGLIAGASRMRMTAKMQGARYRQACELVARFGAPVVSLCFLTVGFQTMVLLASGGLRMPLRKFLPALAVGSVLWALLYGTVGFVGFHALRVVWEFSPLLCAIAVCLLLAASIGYVLYRRIRSRESAHSKTDQYVSESVAE</sequence>
<dbReference type="InterPro" id="IPR032816">
    <property type="entry name" value="VTT_dom"/>
</dbReference>
<evidence type="ECO:0000256" key="2">
    <source>
        <dbReference type="ARBA" id="ARBA00022475"/>
    </source>
</evidence>
<evidence type="ECO:0000313" key="8">
    <source>
        <dbReference type="EMBL" id="MPM81926.1"/>
    </source>
</evidence>
<dbReference type="Pfam" id="PF09335">
    <property type="entry name" value="VTT_dom"/>
    <property type="match status" value="1"/>
</dbReference>
<evidence type="ECO:0000256" key="5">
    <source>
        <dbReference type="ARBA" id="ARBA00023136"/>
    </source>
</evidence>
<feature type="domain" description="VTT" evidence="7">
    <location>
        <begin position="25"/>
        <end position="114"/>
    </location>
</feature>
<evidence type="ECO:0000259" key="7">
    <source>
        <dbReference type="Pfam" id="PF09335"/>
    </source>
</evidence>
<evidence type="ECO:0000256" key="1">
    <source>
        <dbReference type="ARBA" id="ARBA00004651"/>
    </source>
</evidence>
<keyword evidence="5 6" id="KW-0472">Membrane</keyword>
<dbReference type="AlphaFoldDB" id="A0A645CXR1"/>